<reference evidence="2" key="1">
    <citation type="submission" date="2021-06" db="EMBL/GenBank/DDBJ databases">
        <authorList>
            <person name="Kallberg Y."/>
            <person name="Tangrot J."/>
            <person name="Rosling A."/>
        </authorList>
    </citation>
    <scope>NUCLEOTIDE SEQUENCE</scope>
    <source>
        <strain evidence="2">IN212</strain>
    </source>
</reference>
<protein>
    <submittedName>
        <fullName evidence="2">3991_t:CDS:1</fullName>
    </submittedName>
</protein>
<keyword evidence="3" id="KW-1185">Reference proteome</keyword>
<organism evidence="2 3">
    <name type="scientific">Racocetra fulgida</name>
    <dbReference type="NCBI Taxonomy" id="60492"/>
    <lineage>
        <taxon>Eukaryota</taxon>
        <taxon>Fungi</taxon>
        <taxon>Fungi incertae sedis</taxon>
        <taxon>Mucoromycota</taxon>
        <taxon>Glomeromycotina</taxon>
        <taxon>Glomeromycetes</taxon>
        <taxon>Diversisporales</taxon>
        <taxon>Gigasporaceae</taxon>
        <taxon>Racocetra</taxon>
    </lineage>
</organism>
<dbReference type="Proteomes" id="UP000789396">
    <property type="component" value="Unassembled WGS sequence"/>
</dbReference>
<evidence type="ECO:0000313" key="2">
    <source>
        <dbReference type="EMBL" id="CAG8467327.1"/>
    </source>
</evidence>
<evidence type="ECO:0000313" key="3">
    <source>
        <dbReference type="Proteomes" id="UP000789396"/>
    </source>
</evidence>
<comment type="caution">
    <text evidence="2">The sequence shown here is derived from an EMBL/GenBank/DDBJ whole genome shotgun (WGS) entry which is preliminary data.</text>
</comment>
<accession>A0A9N8Z5K6</accession>
<feature type="region of interest" description="Disordered" evidence="1">
    <location>
        <begin position="485"/>
        <end position="505"/>
    </location>
</feature>
<proteinExistence type="predicted"/>
<evidence type="ECO:0000256" key="1">
    <source>
        <dbReference type="SAM" id="MobiDB-lite"/>
    </source>
</evidence>
<gene>
    <name evidence="2" type="ORF">RFULGI_LOCUS957</name>
</gene>
<sequence length="505" mass="56747">MPYNNIHTLSSEQRRQFFLELFDTDPSLLNALNHEQHRRLYSVLIAINPSFMEPLLDARSTVRDMINKQHNSSTNNIVNFDSALDQSDAEETDNAHNSLSDDDNNSTYELLIVGYTLLLKRRNVKPRKCSNNINNVNIESATNQSDTDNAHNYLGDNDNNGVQENVEAIANRYTLLSKKINIKPSIIKYNSSTNNIVNIDSALDQSDAEETDNAHDFLSDDDNNGTYELLIVAIQAKANGYTLSPKRRNVKPSIRKRSNNTNNVNIKSAAEQSDAGETDNAYDFLGDNDHTTQAKANRYTLRPKKKNVKPSIRRQNSNINNIESAIDQCNRATQAKANGYMLRPKKKNVKSPIRRHNTNNVNIESALGQSDADETNNSLIAYGQDNTDEIPHDSNTLTPAINAFSYTDLENITSQSDTLTLARNRLERKTRSPMCLHNTNIEDNNQDTTNIDADQVNKISANNVSPLKSVIRSSVQKRNDIKKTEYNAQNSGALNDISKNTEDKE</sequence>
<dbReference type="AlphaFoldDB" id="A0A9N8Z5K6"/>
<dbReference type="OrthoDB" id="10576312at2759"/>
<dbReference type="EMBL" id="CAJVPZ010000506">
    <property type="protein sequence ID" value="CAG8467327.1"/>
    <property type="molecule type" value="Genomic_DNA"/>
</dbReference>
<name>A0A9N8Z5K6_9GLOM</name>
<feature type="region of interest" description="Disordered" evidence="1">
    <location>
        <begin position="253"/>
        <end position="288"/>
    </location>
</feature>